<keyword evidence="3" id="KW-1185">Reference proteome</keyword>
<dbReference type="EMBL" id="MRWD01000023">
    <property type="protein sequence ID" value="ORJ21147.1"/>
    <property type="molecule type" value="Genomic_DNA"/>
</dbReference>
<name>A0AA41BW50_9GAMM</name>
<evidence type="ECO:0000313" key="4">
    <source>
        <dbReference type="Proteomes" id="UP000705283"/>
    </source>
</evidence>
<organism evidence="1 4">
    <name type="scientific">Rouxiella silvae</name>
    <dbReference type="NCBI Taxonomy" id="1646373"/>
    <lineage>
        <taxon>Bacteria</taxon>
        <taxon>Pseudomonadati</taxon>
        <taxon>Pseudomonadota</taxon>
        <taxon>Gammaproteobacteria</taxon>
        <taxon>Enterobacterales</taxon>
        <taxon>Yersiniaceae</taxon>
        <taxon>Rouxiella</taxon>
    </lineage>
</organism>
<sequence length="98" mass="11065">MRLAKLAYCSSLGKEVESEWNPLDSDVEAFELKKMLGLELRTYENGLDPHQYASAHYMVNDGYSGWVHEKINGDATVDIRPVVRRVLVRAAAEIGKQI</sequence>
<reference evidence="2" key="1">
    <citation type="submission" date="2016-12" db="EMBL/GenBank/DDBJ databases">
        <authorList>
            <person name="Le Fleche-Mateos A."/>
        </authorList>
    </citation>
    <scope>NUCLEOTIDE SEQUENCE</scope>
    <source>
        <strain evidence="2">213</strain>
    </source>
</reference>
<reference evidence="2 3" key="2">
    <citation type="journal article" date="2017" name="Int. J. Syst. Evol. Microbiol.">
        <title>Rouxiella badensis sp. nov. and Rouxiella silvae sp. nov. isolated from peat bog soil in Germany and emendation of the genus description.</title>
        <authorList>
            <person name="Le Fleche-Mateos A."/>
            <person name="Kugler J.H."/>
            <person name="Hansen S.H."/>
            <person name="Syldatk C."/>
            <person name="Hausmann R."/>
            <person name="Lomprez F."/>
            <person name="Vandenbogaert M."/>
            <person name="Manuguerra J.C."/>
            <person name="Grimont P.A."/>
        </authorList>
    </citation>
    <scope>NUCLEOTIDE SEQUENCE [LARGE SCALE GENOMIC DNA]</scope>
    <source>
        <strain evidence="2 3">213</strain>
    </source>
</reference>
<reference evidence="1" key="3">
    <citation type="submission" date="2020-11" db="EMBL/GenBank/DDBJ databases">
        <authorList>
            <person name="Lee S.D."/>
        </authorList>
    </citation>
    <scope>NUCLEOTIDE SEQUENCE</scope>
    <source>
        <strain evidence="1">SAP-2</strain>
    </source>
</reference>
<reference evidence="1" key="4">
    <citation type="submission" date="2022-09" db="EMBL/GenBank/DDBJ databases">
        <title>Rouxiella aceris sp. nov., isolated from tree sap and emended description of the genus Rhouxiella.</title>
        <authorList>
            <person name="Kim I.S."/>
        </authorList>
    </citation>
    <scope>NUCLEOTIDE SEQUENCE</scope>
    <source>
        <strain evidence="1">SAP-2</strain>
    </source>
</reference>
<dbReference type="RefSeq" id="WP_055779369.1">
    <property type="nucleotide sequence ID" value="NZ_CBCSCF010000008.1"/>
</dbReference>
<evidence type="ECO:0000313" key="3">
    <source>
        <dbReference type="Proteomes" id="UP000192722"/>
    </source>
</evidence>
<gene>
    <name evidence="2" type="ORF">BS639_10975</name>
    <name evidence="1" type="ORF">ITX54_08485</name>
</gene>
<dbReference type="EMBL" id="JADMKS010000003">
    <property type="protein sequence ID" value="MBF6636691.1"/>
    <property type="molecule type" value="Genomic_DNA"/>
</dbReference>
<proteinExistence type="predicted"/>
<accession>A0AA41BW50</accession>
<protein>
    <submittedName>
        <fullName evidence="1">Uncharacterized protein</fullName>
    </submittedName>
</protein>
<comment type="caution">
    <text evidence="1">The sequence shown here is derived from an EMBL/GenBank/DDBJ whole genome shotgun (WGS) entry which is preliminary data.</text>
</comment>
<evidence type="ECO:0000313" key="1">
    <source>
        <dbReference type="EMBL" id="MBF6636691.1"/>
    </source>
</evidence>
<dbReference type="AlphaFoldDB" id="A0AA41BW50"/>
<dbReference type="Proteomes" id="UP000705283">
    <property type="component" value="Unassembled WGS sequence"/>
</dbReference>
<evidence type="ECO:0000313" key="2">
    <source>
        <dbReference type="EMBL" id="ORJ21147.1"/>
    </source>
</evidence>
<dbReference type="Proteomes" id="UP000192722">
    <property type="component" value="Unassembled WGS sequence"/>
</dbReference>